<organism evidence="1 2">
    <name type="scientific">Cocleimonas flava</name>
    <dbReference type="NCBI Taxonomy" id="634765"/>
    <lineage>
        <taxon>Bacteria</taxon>
        <taxon>Pseudomonadati</taxon>
        <taxon>Pseudomonadota</taxon>
        <taxon>Gammaproteobacteria</taxon>
        <taxon>Thiotrichales</taxon>
        <taxon>Thiotrichaceae</taxon>
        <taxon>Cocleimonas</taxon>
    </lineage>
</organism>
<comment type="caution">
    <text evidence="1">The sequence shown here is derived from an EMBL/GenBank/DDBJ whole genome shotgun (WGS) entry which is preliminary data.</text>
</comment>
<dbReference type="RefSeq" id="WP_131906954.1">
    <property type="nucleotide sequence ID" value="NZ_BAAAFU010000001.1"/>
</dbReference>
<dbReference type="Proteomes" id="UP000294887">
    <property type="component" value="Unassembled WGS sequence"/>
</dbReference>
<proteinExistence type="predicted"/>
<dbReference type="PANTHER" id="PTHR47017:SF1">
    <property type="entry name" value="ACYL-COA"/>
    <property type="match status" value="1"/>
</dbReference>
<keyword evidence="2" id="KW-1185">Reference proteome</keyword>
<dbReference type="InterPro" id="IPR016181">
    <property type="entry name" value="Acyl_CoA_acyltransferase"/>
</dbReference>
<accession>A0A4R1EVD8</accession>
<dbReference type="SUPFAM" id="SSF55729">
    <property type="entry name" value="Acyl-CoA N-acyltransferases (Nat)"/>
    <property type="match status" value="1"/>
</dbReference>
<sequence length="386" mass="45002">MQINIHSAISQIPREAWNTLVMDNNPFVRHEFLSALETHGCASEEFGWHPCHIAIYEDEKLLAAMPLYAKTNTYGEFVFDHAWADAYHRNNIPYFPKLVSSIPYTPASGQRLLCQADRKDELYPILIETIKQFSGEQNYSSFHCLFANSDEQDWLENYGLLARHDCQFHWHNQNYSHFDDFLAKLTPKKRKNIRQERRRVEQQAVNLRVLNGHTATDEDWENFSRFYEQTFAEKYGTATLNEGFFKEFAQSLPDQVILVLADDVSQPTEDNQTDKARCIAGSLMYASDTILYGRHWGCIEQIDKLHFEACYYQGIEYCIEHKLEKFEPGAQGEHKIARGFIPTLTRSSHWLNNSPFQESIENFVKHEQAGVKAYMNSLKSPYQEEK</sequence>
<evidence type="ECO:0000313" key="1">
    <source>
        <dbReference type="EMBL" id="TCJ85253.1"/>
    </source>
</evidence>
<dbReference type="PANTHER" id="PTHR47017">
    <property type="entry name" value="ACYL-COA"/>
    <property type="match status" value="1"/>
</dbReference>
<dbReference type="Pfam" id="PF04339">
    <property type="entry name" value="FemAB_like"/>
    <property type="match status" value="1"/>
</dbReference>
<gene>
    <name evidence="1" type="ORF">EV695_3220</name>
</gene>
<dbReference type="Gene3D" id="3.40.630.30">
    <property type="match status" value="1"/>
</dbReference>
<protein>
    <recommendedName>
        <fullName evidence="3">GNAT family N-acetyltransferase</fullName>
    </recommendedName>
</protein>
<dbReference type="InterPro" id="IPR007434">
    <property type="entry name" value="FemAB-like"/>
</dbReference>
<evidence type="ECO:0008006" key="3">
    <source>
        <dbReference type="Google" id="ProtNLM"/>
    </source>
</evidence>
<dbReference type="OrthoDB" id="9776898at2"/>
<dbReference type="AlphaFoldDB" id="A0A4R1EVD8"/>
<name>A0A4R1EVD8_9GAMM</name>
<evidence type="ECO:0000313" key="2">
    <source>
        <dbReference type="Proteomes" id="UP000294887"/>
    </source>
</evidence>
<reference evidence="1 2" key="1">
    <citation type="submission" date="2019-03" db="EMBL/GenBank/DDBJ databases">
        <title>Genomic Encyclopedia of Type Strains, Phase IV (KMG-IV): sequencing the most valuable type-strain genomes for metagenomic binning, comparative biology and taxonomic classification.</title>
        <authorList>
            <person name="Goeker M."/>
        </authorList>
    </citation>
    <scope>NUCLEOTIDE SEQUENCE [LARGE SCALE GENOMIC DNA]</scope>
    <source>
        <strain evidence="1 2">DSM 24830</strain>
    </source>
</reference>
<dbReference type="EMBL" id="SMFQ01000004">
    <property type="protein sequence ID" value="TCJ85253.1"/>
    <property type="molecule type" value="Genomic_DNA"/>
</dbReference>